<sequence length="270" mass="30093">MQNSDPSSSSPPVDTAPFLHRTRRFLRRAPPPFRSAARFFRRASGRRMMLREPSVRVREAAAAEVEERQSEWAYSRPVVALDVAWNVAFLAIGATVLGLSAKEEPRVPLRAWIVGYLLQGVLHSICVLVEFTRRRRTTLSGSDVGDHVEWSFTSESDQDFYASDQFLEGEGNRLCITFLAFDVVIVLICVAVACLIGIAVCCCLPCILAVLCVVADQEGATKEEIDQLPKYKFRMIKEFKKGEESFRGIMTESDSEAATEHVVALEDAVS</sequence>
<feature type="transmembrane region" description="Helical" evidence="12">
    <location>
        <begin position="111"/>
        <end position="131"/>
    </location>
</feature>
<feature type="transmembrane region" description="Helical" evidence="12">
    <location>
        <begin position="78"/>
        <end position="99"/>
    </location>
</feature>
<dbReference type="OrthoDB" id="8062037at2759"/>
<evidence type="ECO:0000256" key="4">
    <source>
        <dbReference type="ARBA" id="ARBA00022679"/>
    </source>
</evidence>
<comment type="caution">
    <text evidence="13">The sequence shown here is derived from an EMBL/GenBank/DDBJ whole genome shotgun (WGS) entry which is preliminary data.</text>
</comment>
<comment type="subcellular location">
    <subcellularLocation>
        <location evidence="2">Membrane</location>
        <topology evidence="2">Multi-pass membrane protein</topology>
    </subcellularLocation>
</comment>
<feature type="transmembrane region" description="Helical" evidence="12">
    <location>
        <begin position="174"/>
        <end position="200"/>
    </location>
</feature>
<dbReference type="GO" id="GO:0000325">
    <property type="term" value="C:plant-type vacuole"/>
    <property type="evidence" value="ECO:0007669"/>
    <property type="project" value="TreeGrafter"/>
</dbReference>
<evidence type="ECO:0000256" key="10">
    <source>
        <dbReference type="ARBA" id="ARBA00022989"/>
    </source>
</evidence>
<dbReference type="GO" id="GO:0006511">
    <property type="term" value="P:ubiquitin-dependent protein catabolic process"/>
    <property type="evidence" value="ECO:0007669"/>
    <property type="project" value="TreeGrafter"/>
</dbReference>
<dbReference type="AlphaFoldDB" id="A0A371I9S0"/>
<evidence type="ECO:0000256" key="5">
    <source>
        <dbReference type="ARBA" id="ARBA00022692"/>
    </source>
</evidence>
<dbReference type="PANTHER" id="PTHR45977:SF42">
    <property type="entry name" value="RING_U-BOX SUPERFAMILY PROTEIN"/>
    <property type="match status" value="1"/>
</dbReference>
<keyword evidence="9" id="KW-0862">Zinc</keyword>
<evidence type="ECO:0000256" key="3">
    <source>
        <dbReference type="ARBA" id="ARBA00012483"/>
    </source>
</evidence>
<evidence type="ECO:0000256" key="2">
    <source>
        <dbReference type="ARBA" id="ARBA00004141"/>
    </source>
</evidence>
<dbReference type="GO" id="GO:0016567">
    <property type="term" value="P:protein ubiquitination"/>
    <property type="evidence" value="ECO:0007669"/>
    <property type="project" value="TreeGrafter"/>
</dbReference>
<evidence type="ECO:0000256" key="6">
    <source>
        <dbReference type="ARBA" id="ARBA00022723"/>
    </source>
</evidence>
<protein>
    <recommendedName>
        <fullName evidence="3">RING-type E3 ubiquitin transferase</fullName>
        <ecNumber evidence="3">2.3.2.27</ecNumber>
    </recommendedName>
</protein>
<keyword evidence="6" id="KW-0479">Metal-binding</keyword>
<keyword evidence="8" id="KW-0833">Ubl conjugation pathway</keyword>
<dbReference type="EC" id="2.3.2.27" evidence="3"/>
<evidence type="ECO:0000256" key="11">
    <source>
        <dbReference type="ARBA" id="ARBA00023136"/>
    </source>
</evidence>
<name>A0A371I9S0_MUCPR</name>
<keyword evidence="5 12" id="KW-0812">Transmembrane</keyword>
<dbReference type="PANTHER" id="PTHR45977">
    <property type="entry name" value="TARGET OF ERK KINASE MPK-1"/>
    <property type="match status" value="1"/>
</dbReference>
<feature type="non-terminal residue" evidence="13">
    <location>
        <position position="1"/>
    </location>
</feature>
<keyword evidence="4" id="KW-0808">Transferase</keyword>
<proteinExistence type="predicted"/>
<evidence type="ECO:0000256" key="9">
    <source>
        <dbReference type="ARBA" id="ARBA00022833"/>
    </source>
</evidence>
<keyword evidence="10 12" id="KW-1133">Transmembrane helix</keyword>
<dbReference type="Proteomes" id="UP000257109">
    <property type="component" value="Unassembled WGS sequence"/>
</dbReference>
<gene>
    <name evidence="13" type="ORF">CR513_03511</name>
</gene>
<keyword evidence="11 12" id="KW-0472">Membrane</keyword>
<comment type="catalytic activity">
    <reaction evidence="1">
        <text>S-ubiquitinyl-[E2 ubiquitin-conjugating enzyme]-L-cysteine + [acceptor protein]-L-lysine = [E2 ubiquitin-conjugating enzyme]-L-cysteine + N(6)-ubiquitinyl-[acceptor protein]-L-lysine.</text>
        <dbReference type="EC" id="2.3.2.27"/>
    </reaction>
</comment>
<evidence type="ECO:0000313" key="14">
    <source>
        <dbReference type="Proteomes" id="UP000257109"/>
    </source>
</evidence>
<dbReference type="GO" id="GO:0008270">
    <property type="term" value="F:zinc ion binding"/>
    <property type="evidence" value="ECO:0007669"/>
    <property type="project" value="UniProtKB-KW"/>
</dbReference>
<dbReference type="STRING" id="157652.A0A371I9S0"/>
<evidence type="ECO:0000313" key="13">
    <source>
        <dbReference type="EMBL" id="RDY11772.1"/>
    </source>
</evidence>
<dbReference type="GO" id="GO:0016020">
    <property type="term" value="C:membrane"/>
    <property type="evidence" value="ECO:0007669"/>
    <property type="project" value="UniProtKB-SubCell"/>
</dbReference>
<evidence type="ECO:0000256" key="1">
    <source>
        <dbReference type="ARBA" id="ARBA00000900"/>
    </source>
</evidence>
<dbReference type="GO" id="GO:0061630">
    <property type="term" value="F:ubiquitin protein ligase activity"/>
    <property type="evidence" value="ECO:0007669"/>
    <property type="project" value="UniProtKB-EC"/>
</dbReference>
<evidence type="ECO:0000256" key="7">
    <source>
        <dbReference type="ARBA" id="ARBA00022771"/>
    </source>
</evidence>
<organism evidence="13 14">
    <name type="scientific">Mucuna pruriens</name>
    <name type="common">Velvet bean</name>
    <name type="synonym">Dolichos pruriens</name>
    <dbReference type="NCBI Taxonomy" id="157652"/>
    <lineage>
        <taxon>Eukaryota</taxon>
        <taxon>Viridiplantae</taxon>
        <taxon>Streptophyta</taxon>
        <taxon>Embryophyta</taxon>
        <taxon>Tracheophyta</taxon>
        <taxon>Spermatophyta</taxon>
        <taxon>Magnoliopsida</taxon>
        <taxon>eudicotyledons</taxon>
        <taxon>Gunneridae</taxon>
        <taxon>Pentapetalae</taxon>
        <taxon>rosids</taxon>
        <taxon>fabids</taxon>
        <taxon>Fabales</taxon>
        <taxon>Fabaceae</taxon>
        <taxon>Papilionoideae</taxon>
        <taxon>50 kb inversion clade</taxon>
        <taxon>NPAAA clade</taxon>
        <taxon>indigoferoid/millettioid clade</taxon>
        <taxon>Phaseoleae</taxon>
        <taxon>Mucuna</taxon>
    </lineage>
</organism>
<keyword evidence="7" id="KW-0863">Zinc-finger</keyword>
<evidence type="ECO:0000256" key="12">
    <source>
        <dbReference type="SAM" id="Phobius"/>
    </source>
</evidence>
<reference evidence="13" key="1">
    <citation type="submission" date="2018-05" db="EMBL/GenBank/DDBJ databases">
        <title>Draft genome of Mucuna pruriens seed.</title>
        <authorList>
            <person name="Nnadi N.E."/>
            <person name="Vos R."/>
            <person name="Hasami M.H."/>
            <person name="Devisetty U.K."/>
            <person name="Aguiy J.C."/>
        </authorList>
    </citation>
    <scope>NUCLEOTIDE SEQUENCE [LARGE SCALE GENOMIC DNA]</scope>
    <source>
        <strain evidence="13">JCA_2017</strain>
    </source>
</reference>
<keyword evidence="14" id="KW-1185">Reference proteome</keyword>
<accession>A0A371I9S0</accession>
<dbReference type="EMBL" id="QJKJ01000581">
    <property type="protein sequence ID" value="RDY11772.1"/>
    <property type="molecule type" value="Genomic_DNA"/>
</dbReference>
<evidence type="ECO:0000256" key="8">
    <source>
        <dbReference type="ARBA" id="ARBA00022786"/>
    </source>
</evidence>